<dbReference type="Proteomes" id="UP000218620">
    <property type="component" value="Unassembled WGS sequence"/>
</dbReference>
<evidence type="ECO:0000313" key="12">
    <source>
        <dbReference type="Proteomes" id="UP000218620"/>
    </source>
</evidence>
<dbReference type="EMBL" id="FXYZ01000001">
    <property type="protein sequence ID" value="SMX65006.1"/>
    <property type="molecule type" value="Genomic_DNA"/>
</dbReference>
<proteinExistence type="predicted"/>
<accession>A0A2H1HQ86</accession>
<evidence type="ECO:0000313" key="3">
    <source>
        <dbReference type="EMBL" id="PCC18065.1"/>
    </source>
</evidence>
<evidence type="ECO:0000313" key="14">
    <source>
        <dbReference type="Proteomes" id="UP000283000"/>
    </source>
</evidence>
<dbReference type="EMBL" id="NRGX01000001">
    <property type="protein sequence ID" value="PCC18065.1"/>
    <property type="molecule type" value="Genomic_DNA"/>
</dbReference>
<dbReference type="EMBL" id="NRHA01000009">
    <property type="protein sequence ID" value="PCC54420.1"/>
    <property type="molecule type" value="Genomic_DNA"/>
</dbReference>
<dbReference type="Proteomes" id="UP000094793">
    <property type="component" value="Chromosome"/>
</dbReference>
<dbReference type="EMBL" id="CP025330">
    <property type="protein sequence ID" value="AZT95056.1"/>
    <property type="molecule type" value="Genomic_DNA"/>
</dbReference>
<reference evidence="2 14" key="5">
    <citation type="submission" date="2017-12" db="EMBL/GenBank/DDBJ databases">
        <authorList>
            <person name="Levesque S."/>
        </authorList>
    </citation>
    <scope>NUCLEOTIDE SEQUENCE [LARGE SCALE GENOMIC DNA]</scope>
    <source>
        <strain evidence="2 14">SMQ-1417</strain>
    </source>
</reference>
<dbReference type="Proteomes" id="UP000283000">
    <property type="component" value="Chromosome"/>
</dbReference>
<reference evidence="8" key="2">
    <citation type="submission" date="2016-09" db="EMBL/GenBank/DDBJ databases">
        <title>Complete Genome Sequence of Brevibacterium linens SMQ-1335.</title>
        <authorList>
            <person name="de Melo A.G."/>
            <person name="Labrie S.J."/>
            <person name="Dumaresq J."/>
            <person name="Roberts R.J."/>
            <person name="Tremblay D.M."/>
            <person name="Moineau S."/>
        </authorList>
    </citation>
    <scope>NUCLEOTIDE SEQUENCE [LARGE SCALE GENOMIC DNA]</scope>
    <source>
        <strain evidence="8">SMQ-1335</strain>
    </source>
</reference>
<sequence>MSDRTKLGAGPGDKWFAVDAARIMRLPERLRVLWPRELMPGARVARSAVTAPGTPSGVMSGNSAVTATTIRETVMLGEPAEGSSRRGLDVLTAWLAGFTAELNLTRSRITIVISSGVETAHLEVSLCDDICLAILVLHGEGFEEFADFQLLRRLRPQDLAQVTEELCSLVENDCVLTLTCLDESKVAGMEFLHRVEGVWSRPTLKREGGAITVGAEHKLDGNAVRLLLASTMTRLQTTVFSRPSMTGIQP</sequence>
<evidence type="ECO:0000313" key="11">
    <source>
        <dbReference type="Proteomes" id="UP000218377"/>
    </source>
</evidence>
<reference evidence="1" key="1">
    <citation type="submission" date="2016-09" db="EMBL/GenBank/DDBJ databases">
        <title>Complete Genome Sequence of Brevibacterium aurantiacum SMQ-1335.</title>
        <authorList>
            <person name="de Melo A.G."/>
            <person name="Labrie S.J."/>
            <person name="Dumaresq J."/>
            <person name="Roberts R.J."/>
            <person name="Tremblay D.M."/>
            <person name="Moineau S."/>
        </authorList>
    </citation>
    <scope>NUCLEOTIDE SEQUENCE</scope>
    <source>
        <strain evidence="1">SMQ-1335</strain>
    </source>
</reference>
<evidence type="ECO:0000313" key="6">
    <source>
        <dbReference type="EMBL" id="PCC54420.1"/>
    </source>
</evidence>
<reference evidence="2 14" key="6">
    <citation type="submission" date="2019-01" db="EMBL/GenBank/DDBJ databases">
        <title>Comparative genomic analysis of Brevibacterium aurantiacum sheds light on its evolution and its adaptation to smear-ripened cheeses.</title>
        <authorList>
            <person name="Moineau S."/>
        </authorList>
    </citation>
    <scope>NUCLEOTIDE SEQUENCE [LARGE SCALE GENOMIC DNA]</scope>
    <source>
        <strain evidence="2 14">SMQ-1417</strain>
    </source>
</reference>
<evidence type="ECO:0000313" key="4">
    <source>
        <dbReference type="EMBL" id="PCC43001.1"/>
    </source>
</evidence>
<dbReference type="Proteomes" id="UP000218377">
    <property type="component" value="Unassembled WGS sequence"/>
</dbReference>
<dbReference type="PATRIC" id="fig|1703.10.peg.3802"/>
<name>A0A1D7W8Q5_BREAU</name>
<dbReference type="OrthoDB" id="4804034at2"/>
<evidence type="ECO:0000313" key="7">
    <source>
        <dbReference type="EMBL" id="SMX65006.1"/>
    </source>
</evidence>
<evidence type="ECO:0000313" key="13">
    <source>
        <dbReference type="Proteomes" id="UP000234327"/>
    </source>
</evidence>
<dbReference type="KEGG" id="blin:BLSMQ_3686"/>
<evidence type="ECO:0000313" key="2">
    <source>
        <dbReference type="EMBL" id="AZT95056.1"/>
    </source>
</evidence>
<evidence type="ECO:0000313" key="5">
    <source>
        <dbReference type="EMBL" id="PCC47554.1"/>
    </source>
</evidence>
<evidence type="ECO:0000313" key="1">
    <source>
        <dbReference type="EMBL" id="AOP55384.1"/>
    </source>
</evidence>
<dbReference type="Proteomes" id="UP000234327">
    <property type="component" value="Unassembled WGS sequence"/>
</dbReference>
<dbReference type="EMBL" id="CP017150">
    <property type="protein sequence ID" value="AOP55384.1"/>
    <property type="molecule type" value="Genomic_DNA"/>
</dbReference>
<dbReference type="RefSeq" id="WP_069601089.1">
    <property type="nucleotide sequence ID" value="NZ_CP017150.1"/>
</dbReference>
<organism evidence="1 8">
    <name type="scientific">Brevibacterium aurantiacum</name>
    <dbReference type="NCBI Taxonomy" id="273384"/>
    <lineage>
        <taxon>Bacteria</taxon>
        <taxon>Bacillati</taxon>
        <taxon>Actinomycetota</taxon>
        <taxon>Actinomycetes</taxon>
        <taxon>Micrococcales</taxon>
        <taxon>Brevibacteriaceae</taxon>
        <taxon>Brevibacterium</taxon>
    </lineage>
</organism>
<dbReference type="eggNOG" id="ENOG5031X6B">
    <property type="taxonomic scope" value="Bacteria"/>
</dbReference>
<reference evidence="9 10" key="3">
    <citation type="journal article" date="2017" name="Elife">
        <title>Extensive horizontal gene transfer in cheese-associated bacteria.</title>
        <authorList>
            <person name="Bonham K.S."/>
            <person name="Wolfe B.E."/>
            <person name="Dutton R.J."/>
        </authorList>
    </citation>
    <scope>NUCLEOTIDE SEQUENCE [LARGE SCALE GENOMIC DNA]</scope>
    <source>
        <strain evidence="6 10">738_8</strain>
        <strain evidence="5 9">947_7</strain>
        <strain evidence="4 12">962_8</strain>
        <strain evidence="3 11">JB5</strain>
    </source>
</reference>
<evidence type="ECO:0000313" key="9">
    <source>
        <dbReference type="Proteomes" id="UP000217564"/>
    </source>
</evidence>
<accession>A0A2A3YUS7</accession>
<dbReference type="EMBL" id="NRGQ01000009">
    <property type="protein sequence ID" value="PCC43001.1"/>
    <property type="molecule type" value="Genomic_DNA"/>
</dbReference>
<dbReference type="Proteomes" id="UP000217564">
    <property type="component" value="Unassembled WGS sequence"/>
</dbReference>
<evidence type="ECO:0000313" key="8">
    <source>
        <dbReference type="Proteomes" id="UP000094793"/>
    </source>
</evidence>
<reference evidence="7 13" key="4">
    <citation type="submission" date="2017-03" db="EMBL/GenBank/DDBJ databases">
        <authorList>
            <person name="Afonso C.L."/>
            <person name="Miller P.J."/>
            <person name="Scott M.A."/>
            <person name="Spackman E."/>
            <person name="Goraichik I."/>
            <person name="Dimitrov K.M."/>
            <person name="Suarez D.L."/>
            <person name="Swayne D.E."/>
        </authorList>
    </citation>
    <scope>NUCLEOTIDE SEQUENCE [LARGE SCALE GENOMIC DNA]</scope>
    <source>
        <strain evidence="7">6</strain>
        <strain evidence="13">6(3)</strain>
    </source>
</reference>
<dbReference type="EMBL" id="NRGP01000007">
    <property type="protein sequence ID" value="PCC47554.1"/>
    <property type="molecule type" value="Genomic_DNA"/>
</dbReference>
<evidence type="ECO:0000313" key="10">
    <source>
        <dbReference type="Proteomes" id="UP000217881"/>
    </source>
</evidence>
<protein>
    <submittedName>
        <fullName evidence="1">Uncharacterized protein</fullName>
    </submittedName>
</protein>
<gene>
    <name evidence="7" type="ORF">BAURA63_00482</name>
    <name evidence="1" type="ORF">BLSMQ_3686</name>
    <name evidence="6" type="ORF">CIK59_06710</name>
    <name evidence="5" type="ORF">CIK64_05335</name>
    <name evidence="4" type="ORF">CIK65_08955</name>
    <name evidence="3" type="ORF">CIK79_06985</name>
    <name evidence="2" type="ORF">CXR23_19455</name>
</gene>
<accession>A0A1D7W8Q5</accession>
<dbReference type="AlphaFoldDB" id="A0A1D7W8Q5"/>
<dbReference type="Proteomes" id="UP000217881">
    <property type="component" value="Unassembled WGS sequence"/>
</dbReference>